<dbReference type="PANTHER" id="PTHR45990:SF1">
    <property type="entry name" value="DNA REPAIR PROTEIN REV1"/>
    <property type="match status" value="1"/>
</dbReference>
<dbReference type="InterPro" id="IPR036420">
    <property type="entry name" value="BRCT_dom_sf"/>
</dbReference>
<feature type="domain" description="BRCT" evidence="1">
    <location>
        <begin position="112"/>
        <end position="211"/>
    </location>
</feature>
<evidence type="ECO:0000313" key="2">
    <source>
        <dbReference type="EMBL" id="KAG2184690.1"/>
    </source>
</evidence>
<accession>A0A8H7Q362</accession>
<evidence type="ECO:0000259" key="1">
    <source>
        <dbReference type="PROSITE" id="PS50172"/>
    </source>
</evidence>
<keyword evidence="3" id="KW-1185">Reference proteome</keyword>
<dbReference type="Proteomes" id="UP000654370">
    <property type="component" value="Unassembled WGS sequence"/>
</dbReference>
<dbReference type="OrthoDB" id="427711at2759"/>
<sequence length="256" mass="29386">MQVRDFQVSCHWLAVFQKSRAQAKRQQRRKSLGRVASFVVMDKWLVKKPGLPNNKDQKQLEGEEKRNVFRFNDILYNSHLTGHQRRSTGGSGSATTWVHMREAKIKEQLPEKSSDIFKGVNIYINGTFIEWYTGDNKDLQLKQLVAQHGGSISYVLAQKKVTHIIVQSNLSGSKTHQYINLRKNLTKLVTSNWITDSIANGKRLSEWKYKVLKDQTQDDIYSHLHENPVKTQTVAVLLAISVVAELLAYYEPSKFA</sequence>
<reference evidence="2" key="1">
    <citation type="submission" date="2020-12" db="EMBL/GenBank/DDBJ databases">
        <title>Metabolic potential, ecology and presence of endohyphal bacteria is reflected in genomic diversity of Mucoromycotina.</title>
        <authorList>
            <person name="Muszewska A."/>
            <person name="Okrasinska A."/>
            <person name="Steczkiewicz K."/>
            <person name="Drgas O."/>
            <person name="Orlowska M."/>
            <person name="Perlinska-Lenart U."/>
            <person name="Aleksandrzak-Piekarczyk T."/>
            <person name="Szatraj K."/>
            <person name="Zielenkiewicz U."/>
            <person name="Pilsyk S."/>
            <person name="Malc E."/>
            <person name="Mieczkowski P."/>
            <person name="Kruszewska J.S."/>
            <person name="Biernat P."/>
            <person name="Pawlowska J."/>
        </authorList>
    </citation>
    <scope>NUCLEOTIDE SEQUENCE</scope>
    <source>
        <strain evidence="2">WA0000067209</strain>
    </source>
</reference>
<dbReference type="SUPFAM" id="SSF52113">
    <property type="entry name" value="BRCT domain"/>
    <property type="match status" value="1"/>
</dbReference>
<evidence type="ECO:0000313" key="3">
    <source>
        <dbReference type="Proteomes" id="UP000654370"/>
    </source>
</evidence>
<dbReference type="Gene3D" id="3.40.50.10190">
    <property type="entry name" value="BRCT domain"/>
    <property type="match status" value="1"/>
</dbReference>
<dbReference type="GO" id="GO:0017125">
    <property type="term" value="F:deoxycytidyl transferase activity"/>
    <property type="evidence" value="ECO:0007669"/>
    <property type="project" value="TreeGrafter"/>
</dbReference>
<dbReference type="PANTHER" id="PTHR45990">
    <property type="entry name" value="DNA REPAIR PROTEIN REV1"/>
    <property type="match status" value="1"/>
</dbReference>
<comment type="caution">
    <text evidence="2">The sequence shown here is derived from an EMBL/GenBank/DDBJ whole genome shotgun (WGS) entry which is preliminary data.</text>
</comment>
<dbReference type="EMBL" id="JAEPQZ010000002">
    <property type="protein sequence ID" value="KAG2184690.1"/>
    <property type="molecule type" value="Genomic_DNA"/>
</dbReference>
<proteinExistence type="predicted"/>
<dbReference type="CDD" id="cd17719">
    <property type="entry name" value="BRCT_Rev1"/>
    <property type="match status" value="1"/>
</dbReference>
<name>A0A8H7Q362_MORIS</name>
<organism evidence="2 3">
    <name type="scientific">Mortierella isabellina</name>
    <name type="common">Filamentous fungus</name>
    <name type="synonym">Umbelopsis isabellina</name>
    <dbReference type="NCBI Taxonomy" id="91625"/>
    <lineage>
        <taxon>Eukaryota</taxon>
        <taxon>Fungi</taxon>
        <taxon>Fungi incertae sedis</taxon>
        <taxon>Mucoromycota</taxon>
        <taxon>Mucoromycotina</taxon>
        <taxon>Umbelopsidomycetes</taxon>
        <taxon>Umbelopsidales</taxon>
        <taxon>Umbelopsidaceae</taxon>
        <taxon>Umbelopsis</taxon>
    </lineage>
</organism>
<gene>
    <name evidence="2" type="ORF">INT43_000603</name>
</gene>
<dbReference type="PROSITE" id="PS50172">
    <property type="entry name" value="BRCT"/>
    <property type="match status" value="1"/>
</dbReference>
<dbReference type="AlphaFoldDB" id="A0A8H7Q362"/>
<dbReference type="Pfam" id="PF16589">
    <property type="entry name" value="BRCT_2"/>
    <property type="match status" value="1"/>
</dbReference>
<dbReference type="GO" id="GO:0042276">
    <property type="term" value="P:error-prone translesion synthesis"/>
    <property type="evidence" value="ECO:0007669"/>
    <property type="project" value="TreeGrafter"/>
</dbReference>
<protein>
    <recommendedName>
        <fullName evidence="1">BRCT domain-containing protein</fullName>
    </recommendedName>
</protein>
<dbReference type="GO" id="GO:0005634">
    <property type="term" value="C:nucleus"/>
    <property type="evidence" value="ECO:0007669"/>
    <property type="project" value="TreeGrafter"/>
</dbReference>
<dbReference type="GO" id="GO:0003887">
    <property type="term" value="F:DNA-directed DNA polymerase activity"/>
    <property type="evidence" value="ECO:0007669"/>
    <property type="project" value="TreeGrafter"/>
</dbReference>
<dbReference type="InterPro" id="IPR001357">
    <property type="entry name" value="BRCT_dom"/>
</dbReference>
<dbReference type="SMART" id="SM00292">
    <property type="entry name" value="BRCT"/>
    <property type="match status" value="1"/>
</dbReference>
<dbReference type="GO" id="GO:0070987">
    <property type="term" value="P:error-free translesion synthesis"/>
    <property type="evidence" value="ECO:0007669"/>
    <property type="project" value="TreeGrafter"/>
</dbReference>